<keyword evidence="1" id="KW-0812">Transmembrane</keyword>
<keyword evidence="1" id="KW-0472">Membrane</keyword>
<proteinExistence type="predicted"/>
<accession>A0AAV7RN08</accession>
<sequence>MSLQCWIEFVAALLNMVVCKALFLLTLFGSAAAAVFKASQTGRRRQIKMAPVISGRRSRARLKKKPVHKNVSDVQPKTTPACCFCSRTEDNIEKYGERLTDAKTNLSAHYYCLVNMFFFMFPGLVLKGKVT</sequence>
<gene>
    <name evidence="2" type="ORF">NDU88_006715</name>
</gene>
<organism evidence="2 3">
    <name type="scientific">Pleurodeles waltl</name>
    <name type="common">Iberian ribbed newt</name>
    <dbReference type="NCBI Taxonomy" id="8319"/>
    <lineage>
        <taxon>Eukaryota</taxon>
        <taxon>Metazoa</taxon>
        <taxon>Chordata</taxon>
        <taxon>Craniata</taxon>
        <taxon>Vertebrata</taxon>
        <taxon>Euteleostomi</taxon>
        <taxon>Amphibia</taxon>
        <taxon>Batrachia</taxon>
        <taxon>Caudata</taxon>
        <taxon>Salamandroidea</taxon>
        <taxon>Salamandridae</taxon>
        <taxon>Pleurodelinae</taxon>
        <taxon>Pleurodeles</taxon>
    </lineage>
</organism>
<reference evidence="2" key="1">
    <citation type="journal article" date="2022" name="bioRxiv">
        <title>Sequencing and chromosome-scale assembly of the giantPleurodeles waltlgenome.</title>
        <authorList>
            <person name="Brown T."/>
            <person name="Elewa A."/>
            <person name="Iarovenko S."/>
            <person name="Subramanian E."/>
            <person name="Araus A.J."/>
            <person name="Petzold A."/>
            <person name="Susuki M."/>
            <person name="Suzuki K.-i.T."/>
            <person name="Hayashi T."/>
            <person name="Toyoda A."/>
            <person name="Oliveira C."/>
            <person name="Osipova E."/>
            <person name="Leigh N.D."/>
            <person name="Simon A."/>
            <person name="Yun M.H."/>
        </authorList>
    </citation>
    <scope>NUCLEOTIDE SEQUENCE</scope>
    <source>
        <strain evidence="2">20211129_DDA</strain>
        <tissue evidence="2">Liver</tissue>
    </source>
</reference>
<comment type="caution">
    <text evidence="2">The sequence shown here is derived from an EMBL/GenBank/DDBJ whole genome shotgun (WGS) entry which is preliminary data.</text>
</comment>
<name>A0AAV7RN08_PLEWA</name>
<evidence type="ECO:0000313" key="2">
    <source>
        <dbReference type="EMBL" id="KAJ1153957.1"/>
    </source>
</evidence>
<evidence type="ECO:0000313" key="3">
    <source>
        <dbReference type="Proteomes" id="UP001066276"/>
    </source>
</evidence>
<dbReference type="Proteomes" id="UP001066276">
    <property type="component" value="Chromosome 5"/>
</dbReference>
<protein>
    <submittedName>
        <fullName evidence="2">Uncharacterized protein</fullName>
    </submittedName>
</protein>
<evidence type="ECO:0000256" key="1">
    <source>
        <dbReference type="SAM" id="Phobius"/>
    </source>
</evidence>
<feature type="transmembrane region" description="Helical" evidence="1">
    <location>
        <begin position="108"/>
        <end position="126"/>
    </location>
</feature>
<keyword evidence="3" id="KW-1185">Reference proteome</keyword>
<dbReference type="EMBL" id="JANPWB010000009">
    <property type="protein sequence ID" value="KAJ1153957.1"/>
    <property type="molecule type" value="Genomic_DNA"/>
</dbReference>
<dbReference type="AlphaFoldDB" id="A0AAV7RN08"/>
<feature type="transmembrane region" description="Helical" evidence="1">
    <location>
        <begin position="12"/>
        <end position="36"/>
    </location>
</feature>
<keyword evidence="1" id="KW-1133">Transmembrane helix</keyword>